<accession>A0A1Y3DQ27</accession>
<dbReference type="PANTHER" id="PTHR43215:SF14">
    <property type="entry name" value="RADIAL SPOKE HEAD 1 HOMOLOG"/>
    <property type="match status" value="1"/>
</dbReference>
<keyword evidence="1" id="KW-0677">Repeat</keyword>
<name>A0A1Y3DQ27_PLAKN</name>
<dbReference type="SMART" id="SM00698">
    <property type="entry name" value="MORN"/>
    <property type="match status" value="6"/>
</dbReference>
<dbReference type="InterPro" id="IPR003409">
    <property type="entry name" value="MORN"/>
</dbReference>
<dbReference type="EMBL" id="NETL01000025">
    <property type="protein sequence ID" value="OTN65316.1"/>
    <property type="molecule type" value="Genomic_DNA"/>
</dbReference>
<gene>
    <name evidence="2" type="ORF">PKNOH_S110091200</name>
</gene>
<dbReference type="Pfam" id="PF02493">
    <property type="entry name" value="MORN"/>
    <property type="match status" value="6"/>
</dbReference>
<evidence type="ECO:0000313" key="2">
    <source>
        <dbReference type="EMBL" id="OTN65316.1"/>
    </source>
</evidence>
<evidence type="ECO:0000256" key="1">
    <source>
        <dbReference type="ARBA" id="ARBA00022737"/>
    </source>
</evidence>
<evidence type="ECO:0000313" key="3">
    <source>
        <dbReference type="Proteomes" id="UP000195012"/>
    </source>
</evidence>
<proteinExistence type="predicted"/>
<dbReference type="VEuPathDB" id="PlasmoDB:PKNH_1220300"/>
<dbReference type="VEuPathDB" id="PlasmoDB:PKNOH_S110091200"/>
<dbReference type="OrthoDB" id="203073at2759"/>
<dbReference type="SUPFAM" id="SSF82185">
    <property type="entry name" value="Histone H3 K4-specific methyltransferase SET7/9 N-terminal domain"/>
    <property type="match status" value="2"/>
</dbReference>
<dbReference type="Gene3D" id="2.20.110.10">
    <property type="entry name" value="Histone H3 K4-specific methyltransferase SET7/9 N-terminal domain"/>
    <property type="match status" value="4"/>
</dbReference>
<dbReference type="VEuPathDB" id="PlasmoDB:PKA1H_120025100"/>
<organism evidence="2 3">
    <name type="scientific">Plasmodium knowlesi</name>
    <dbReference type="NCBI Taxonomy" id="5850"/>
    <lineage>
        <taxon>Eukaryota</taxon>
        <taxon>Sar</taxon>
        <taxon>Alveolata</taxon>
        <taxon>Apicomplexa</taxon>
        <taxon>Aconoidasida</taxon>
        <taxon>Haemosporida</taxon>
        <taxon>Plasmodiidae</taxon>
        <taxon>Plasmodium</taxon>
        <taxon>Plasmodium (Plasmodium)</taxon>
    </lineage>
</organism>
<protein>
    <recommendedName>
        <fullName evidence="4">MORN repeat protein</fullName>
    </recommendedName>
</protein>
<sequence>MRCCTKNAVNAESPKKVIVVETEDDTREEENPYEDLPTVTVTLSDGSVYTGTTKDNRVHGRGILKYANGDQYEGEFVDGKKEGKGKWTDRENNTYEGDWVKDKKHGHGVYKTVEGFIFEGEFANNKREGKGTIITPEKTKYVCSFKDDEEVGEVEFFFANGDHALGYIKDGYLCQNGRYEFKNGDVYVGNFEKGLFHGEGYYKWNNDANYAIYEGNYSGGKKHGKGQLINKDGRILCGVFRDNNMDGEFLEISPQGNQTKVLYDKGFFVKVLDHIEENLNVQEFLKDSIIHTTIFSNPDMYKKLYEITEKKKPHFRINLKKAQATSSATLV</sequence>
<dbReference type="eggNOG" id="KOG0229">
    <property type="taxonomic scope" value="Eukaryota"/>
</dbReference>
<dbReference type="Proteomes" id="UP000195012">
    <property type="component" value="Unassembled WGS sequence"/>
</dbReference>
<comment type="caution">
    <text evidence="2">The sequence shown here is derived from an EMBL/GenBank/DDBJ whole genome shotgun (WGS) entry which is preliminary data.</text>
</comment>
<evidence type="ECO:0008006" key="4">
    <source>
        <dbReference type="Google" id="ProtNLM"/>
    </source>
</evidence>
<dbReference type="PANTHER" id="PTHR43215">
    <property type="entry name" value="RADIAL SPOKE HEAD 1 HOMOLOG"/>
    <property type="match status" value="1"/>
</dbReference>
<dbReference type="AlphaFoldDB" id="A0A1Y3DQ27"/>
<reference evidence="2 3" key="1">
    <citation type="submission" date="2017-05" db="EMBL/GenBank/DDBJ databases">
        <title>PacBio assembly of a Plasmodium knowlesi genome sequence with Hi-C correction and manual annotation of the SICAvar gene family.</title>
        <authorList>
            <person name="Lapp S.A."/>
            <person name="Geraldo J.A."/>
            <person name="Chien J.-T."/>
            <person name="Ay F."/>
            <person name="Pakala S.B."/>
            <person name="Batugedara G."/>
            <person name="Humphrey J.C."/>
            <person name="Debarry J.D."/>
            <person name="Le Roch K.G."/>
            <person name="Galinski M.R."/>
            <person name="Kissinger J.C."/>
        </authorList>
    </citation>
    <scope>NUCLEOTIDE SEQUENCE [LARGE SCALE GENOMIC DNA]</scope>
    <source>
        <strain evidence="3">Malayan Strain Pk1 (A+)</strain>
    </source>
</reference>
<dbReference type="OMA" id="GYYKWNN"/>